<evidence type="ECO:0000256" key="3">
    <source>
        <dbReference type="ARBA" id="ARBA00022833"/>
    </source>
</evidence>
<keyword evidence="4 5" id="KW-0238">DNA-binding</keyword>
<dbReference type="Proteomes" id="UP001152798">
    <property type="component" value="Chromosome 1"/>
</dbReference>
<dbReference type="GO" id="GO:0008270">
    <property type="term" value="F:zinc ion binding"/>
    <property type="evidence" value="ECO:0007669"/>
    <property type="project" value="UniProtKB-KW"/>
</dbReference>
<dbReference type="Pfam" id="PF05485">
    <property type="entry name" value="THAP"/>
    <property type="match status" value="1"/>
</dbReference>
<proteinExistence type="predicted"/>
<reference evidence="8" key="1">
    <citation type="submission" date="2022-01" db="EMBL/GenBank/DDBJ databases">
        <authorList>
            <person name="King R."/>
        </authorList>
    </citation>
    <scope>NUCLEOTIDE SEQUENCE</scope>
</reference>
<evidence type="ECO:0000313" key="8">
    <source>
        <dbReference type="EMBL" id="CAH1392251.1"/>
    </source>
</evidence>
<organism evidence="8 9">
    <name type="scientific">Nezara viridula</name>
    <name type="common">Southern green stink bug</name>
    <name type="synonym">Cimex viridulus</name>
    <dbReference type="NCBI Taxonomy" id="85310"/>
    <lineage>
        <taxon>Eukaryota</taxon>
        <taxon>Metazoa</taxon>
        <taxon>Ecdysozoa</taxon>
        <taxon>Arthropoda</taxon>
        <taxon>Hexapoda</taxon>
        <taxon>Insecta</taxon>
        <taxon>Pterygota</taxon>
        <taxon>Neoptera</taxon>
        <taxon>Paraneoptera</taxon>
        <taxon>Hemiptera</taxon>
        <taxon>Heteroptera</taxon>
        <taxon>Panheteroptera</taxon>
        <taxon>Pentatomomorpha</taxon>
        <taxon>Pentatomoidea</taxon>
        <taxon>Pentatomidae</taxon>
        <taxon>Pentatominae</taxon>
        <taxon>Nezara</taxon>
    </lineage>
</organism>
<dbReference type="SMART" id="SM00980">
    <property type="entry name" value="THAP"/>
    <property type="match status" value="1"/>
</dbReference>
<gene>
    <name evidence="8" type="ORF">NEZAVI_LOCUS3107</name>
</gene>
<protein>
    <recommendedName>
        <fullName evidence="7">THAP-type domain-containing protein</fullName>
    </recommendedName>
</protein>
<evidence type="ECO:0000256" key="1">
    <source>
        <dbReference type="ARBA" id="ARBA00022723"/>
    </source>
</evidence>
<feature type="compositionally biased region" description="Polar residues" evidence="6">
    <location>
        <begin position="196"/>
        <end position="208"/>
    </location>
</feature>
<dbReference type="AlphaFoldDB" id="A0A9P0H244"/>
<feature type="compositionally biased region" description="Basic and acidic residues" evidence="6">
    <location>
        <begin position="162"/>
        <end position="171"/>
    </location>
</feature>
<dbReference type="SUPFAM" id="SSF57716">
    <property type="entry name" value="Glucocorticoid receptor-like (DNA-binding domain)"/>
    <property type="match status" value="1"/>
</dbReference>
<accession>A0A9P0H244</accession>
<dbReference type="GO" id="GO:0003677">
    <property type="term" value="F:DNA binding"/>
    <property type="evidence" value="ECO:0007669"/>
    <property type="project" value="UniProtKB-UniRule"/>
</dbReference>
<keyword evidence="3" id="KW-0862">Zinc</keyword>
<evidence type="ECO:0000256" key="5">
    <source>
        <dbReference type="PROSITE-ProRule" id="PRU00309"/>
    </source>
</evidence>
<keyword evidence="2 5" id="KW-0863">Zinc-finger</keyword>
<keyword evidence="1" id="KW-0479">Metal-binding</keyword>
<feature type="compositionally biased region" description="Polar residues" evidence="6">
    <location>
        <begin position="450"/>
        <end position="465"/>
    </location>
</feature>
<dbReference type="EMBL" id="OV725077">
    <property type="protein sequence ID" value="CAH1392251.1"/>
    <property type="molecule type" value="Genomic_DNA"/>
</dbReference>
<feature type="compositionally biased region" description="Basic and acidic residues" evidence="6">
    <location>
        <begin position="474"/>
        <end position="491"/>
    </location>
</feature>
<evidence type="ECO:0000256" key="6">
    <source>
        <dbReference type="SAM" id="MobiDB-lite"/>
    </source>
</evidence>
<evidence type="ECO:0000259" key="7">
    <source>
        <dbReference type="PROSITE" id="PS50950"/>
    </source>
</evidence>
<name>A0A9P0H244_NEZVI</name>
<sequence length="735" mass="82188">MYCYVRDCPNGLKSLKRKKDSDLVKFFSAPEDKNILEKWRRVVPKGENVLTPEDKLCDSHFLPSEVLWFTETKLSNGNVRRLLRDEPILRPGTIPSIFPAEKLEKENAILPGKEKQETPKPIVKSITSVVKEKSASSKSIVRNTNTVVNVKNETPKSNVRIRFKDPAESSGKRNPQRVKRRSTILDDYWTDDELNQVHNPGVSKTPSGSAKKRKTESSGLQPVIRLVPLECLMDKTVSKSKTPSKPIVANRPSTEEIDHELKKVIEIPLLTRLKPSKSMTIRSTKETVQFKPSRRNLSKTKMKILPLSETLVSHDVVTVSPSEGFNEVKTETPDIEEELARMEMEEENEDVKSSDIVIMNPPLGEDDSVVVKSEEEDDGYSINEVTENPIFTVGDEVPTIKSESEEEQPAVEVGSYNTSDNELAVKSHSVEAAAESEAAAGSEQGPALPTENSDNILTPHEQPNNVPEVPAEIEQNKNVEEHSANETEVVEKNAAVEAVDDTSCNKGTEEGEVSKSSEEKSHEEEVLENKEKEETAESAKEDEAEIPTNAASKEVNTDSQEMESERKSVESAMETEASIEVEPKRQEGENVMEIEKETLLSENIEHITKPAENEEMSKLVEREEMPKPLESEEMPKPVESEEMPKPVESDEMPKPVESDEMSKPVESEEMSKPVECEGMSKPVESEEMPKPAESNEMPKPVEREEMPKTVESDEILKAVESEEMPNPIESEVSQG</sequence>
<feature type="compositionally biased region" description="Basic and acidic residues" evidence="6">
    <location>
        <begin position="581"/>
        <end position="675"/>
    </location>
</feature>
<keyword evidence="9" id="KW-1185">Reference proteome</keyword>
<dbReference type="InterPro" id="IPR006612">
    <property type="entry name" value="THAP_Znf"/>
</dbReference>
<evidence type="ECO:0000256" key="2">
    <source>
        <dbReference type="ARBA" id="ARBA00022771"/>
    </source>
</evidence>
<feature type="compositionally biased region" description="Basic and acidic residues" evidence="6">
    <location>
        <begin position="699"/>
        <end position="720"/>
    </location>
</feature>
<feature type="region of interest" description="Disordered" evidence="6">
    <location>
        <begin position="195"/>
        <end position="219"/>
    </location>
</feature>
<evidence type="ECO:0000256" key="4">
    <source>
        <dbReference type="ARBA" id="ARBA00023125"/>
    </source>
</evidence>
<dbReference type="OrthoDB" id="6587753at2759"/>
<feature type="domain" description="THAP-type" evidence="7">
    <location>
        <begin position="1"/>
        <end position="98"/>
    </location>
</feature>
<feature type="region of interest" description="Disordered" evidence="6">
    <location>
        <begin position="374"/>
        <end position="735"/>
    </location>
</feature>
<feature type="compositionally biased region" description="Low complexity" evidence="6">
    <location>
        <begin position="430"/>
        <end position="443"/>
    </location>
</feature>
<feature type="region of interest" description="Disordered" evidence="6">
    <location>
        <begin position="162"/>
        <end position="183"/>
    </location>
</feature>
<evidence type="ECO:0000313" key="9">
    <source>
        <dbReference type="Proteomes" id="UP001152798"/>
    </source>
</evidence>
<dbReference type="PROSITE" id="PS50950">
    <property type="entry name" value="ZF_THAP"/>
    <property type="match status" value="1"/>
</dbReference>
<feature type="compositionally biased region" description="Basic and acidic residues" evidence="6">
    <location>
        <begin position="507"/>
        <end position="541"/>
    </location>
</feature>